<evidence type="ECO:0000256" key="1">
    <source>
        <dbReference type="ARBA" id="ARBA00008307"/>
    </source>
</evidence>
<dbReference type="InterPro" id="IPR024810">
    <property type="entry name" value="MAB21L/cGLR"/>
</dbReference>
<dbReference type="InterPro" id="IPR046903">
    <property type="entry name" value="Mab-21-like_nuc_Trfase"/>
</dbReference>
<dbReference type="RefSeq" id="XP_022299446.1">
    <property type="nucleotide sequence ID" value="XM_022443738.1"/>
</dbReference>
<dbReference type="KEGG" id="cvn:111108135"/>
<dbReference type="GeneID" id="111108135"/>
<name>A0A8B8B8Q6_CRAVI</name>
<evidence type="ECO:0000259" key="2">
    <source>
        <dbReference type="Pfam" id="PF03281"/>
    </source>
</evidence>
<evidence type="ECO:0000313" key="5">
    <source>
        <dbReference type="RefSeq" id="XP_022299446.1"/>
    </source>
</evidence>
<dbReference type="PANTHER" id="PTHR10656:SF69">
    <property type="entry name" value="MAB-21-LIKE HHH_H2TH-LIKE DOMAIN-CONTAINING PROTEIN"/>
    <property type="match status" value="1"/>
</dbReference>
<dbReference type="Pfam" id="PF03281">
    <property type="entry name" value="Mab-21"/>
    <property type="match status" value="1"/>
</dbReference>
<keyword evidence="4" id="KW-1185">Reference proteome</keyword>
<dbReference type="AlphaFoldDB" id="A0A8B8B8Q6"/>
<accession>A0A8B8B8Q6</accession>
<gene>
    <name evidence="5" type="primary">LOC111108135</name>
</gene>
<feature type="domain" description="Mab-21-like HhH/H2TH-like" evidence="3">
    <location>
        <begin position="256"/>
        <end position="336"/>
    </location>
</feature>
<reference evidence="5" key="1">
    <citation type="submission" date="2025-08" db="UniProtKB">
        <authorList>
            <consortium name="RefSeq"/>
        </authorList>
    </citation>
    <scope>IDENTIFICATION</scope>
    <source>
        <tissue evidence="5">Whole sample</tissue>
    </source>
</reference>
<feature type="domain" description="Mab-21-like nucleotidyltransferase" evidence="2">
    <location>
        <begin position="172"/>
        <end position="237"/>
    </location>
</feature>
<protein>
    <submittedName>
        <fullName evidence="5">Uncharacterized protein LOC111108135</fullName>
    </submittedName>
</protein>
<proteinExistence type="inferred from homology"/>
<comment type="similarity">
    <text evidence="1">Belongs to the mab-21 family.</text>
</comment>
<dbReference type="InterPro" id="IPR046906">
    <property type="entry name" value="Mab-21_HhH/H2TH-like"/>
</dbReference>
<dbReference type="Pfam" id="PF20266">
    <property type="entry name" value="Mab-21_C"/>
    <property type="match status" value="1"/>
</dbReference>
<dbReference type="Proteomes" id="UP000694844">
    <property type="component" value="Chromosome 8"/>
</dbReference>
<dbReference type="PANTHER" id="PTHR10656">
    <property type="entry name" value="CELL FATE DETERMINING PROTEIN MAB21-RELATED"/>
    <property type="match status" value="1"/>
</dbReference>
<dbReference type="SMART" id="SM01265">
    <property type="entry name" value="Mab-21"/>
    <property type="match status" value="1"/>
</dbReference>
<evidence type="ECO:0000313" key="4">
    <source>
        <dbReference type="Proteomes" id="UP000694844"/>
    </source>
</evidence>
<evidence type="ECO:0000259" key="3">
    <source>
        <dbReference type="Pfam" id="PF20266"/>
    </source>
</evidence>
<dbReference type="Gene3D" id="1.10.1410.40">
    <property type="match status" value="1"/>
</dbReference>
<dbReference type="OrthoDB" id="6127746at2759"/>
<sequence length="668" mass="76939">MSLQNISESVYVGLCLKIGTSQQVAIRRDVDDIPDLLVHKVARLDHLVDMLSGSMREGFRFKDSDWDLMFWSNDHRVLWDFSQATMYTTRRNKLILCDSSESPPGFTLLWLPMEEADRLVLSSCVRINGALCISSATYRDRFCTELKKLQPEAKVHGPCSSGIRGDGREFDTACCFVSDFWPPSASSWTDRCHEWPPSHVVGDIIRSGCHFVAIGHKLGKHTDNEWRISFSQAEQKLVFAMNHTQFLTYGLLKLFLKEIINDKLSEDEKLLCSYHMKTTVFWAVQQNITAHWCPQNLLACFWVCFKLLLKWVYEGICPNFFIPENNMFLNKVHGEAQRNLFIRLYGLYENGIAFLLQSPSISSYIMGGLCNPRLSVCTDESTLISEAMIDRELFLNINVKDTVVVNNLHSCMEYLYIVEQLITSPLTQCQITKLQKLTATILQNFAFMIHEMYTDISGGNKQMYIADKGICYMLKLSAKFGFISDLLYSAMYFNKTFRHRKALSIIETTKVKLAQSGLMYKGNVNPQRYTETVGGRSWSYKMRHAVAHDIELDYHIFYINELSPELQSRSSLFIPLFVFLHMLEYLCCRNIDPMRAQAALDDLQVLVHHDQGLLVHVKLRDISWEILGICQQMTGNHQAALHSYTQSLKQIPYNKIHAATRHRIQELH</sequence>
<organism evidence="4 5">
    <name type="scientific">Crassostrea virginica</name>
    <name type="common">Eastern oyster</name>
    <dbReference type="NCBI Taxonomy" id="6565"/>
    <lineage>
        <taxon>Eukaryota</taxon>
        <taxon>Metazoa</taxon>
        <taxon>Spiralia</taxon>
        <taxon>Lophotrochozoa</taxon>
        <taxon>Mollusca</taxon>
        <taxon>Bivalvia</taxon>
        <taxon>Autobranchia</taxon>
        <taxon>Pteriomorphia</taxon>
        <taxon>Ostreida</taxon>
        <taxon>Ostreoidea</taxon>
        <taxon>Ostreidae</taxon>
        <taxon>Crassostrea</taxon>
    </lineage>
</organism>